<evidence type="ECO:0000256" key="3">
    <source>
        <dbReference type="ARBA" id="ARBA00023136"/>
    </source>
</evidence>
<evidence type="ECO:0000313" key="7">
    <source>
        <dbReference type="Proteomes" id="UP001501627"/>
    </source>
</evidence>
<dbReference type="RefSeq" id="WP_344869189.1">
    <property type="nucleotide sequence ID" value="NZ_BAABBP010000011.1"/>
</dbReference>
<proteinExistence type="predicted"/>
<dbReference type="Proteomes" id="UP001501627">
    <property type="component" value="Unassembled WGS sequence"/>
</dbReference>
<dbReference type="PRINTS" id="PR01036">
    <property type="entry name" value="TCRTETB"/>
</dbReference>
<keyword evidence="3 4" id="KW-0472">Membrane</keyword>
<dbReference type="Pfam" id="PF07690">
    <property type="entry name" value="MFS_1"/>
    <property type="match status" value="1"/>
</dbReference>
<reference evidence="7" key="1">
    <citation type="journal article" date="2019" name="Int. J. Syst. Evol. Microbiol.">
        <title>The Global Catalogue of Microorganisms (GCM) 10K type strain sequencing project: providing services to taxonomists for standard genome sequencing and annotation.</title>
        <authorList>
            <consortium name="The Broad Institute Genomics Platform"/>
            <consortium name="The Broad Institute Genome Sequencing Center for Infectious Disease"/>
            <person name="Wu L."/>
            <person name="Ma J."/>
        </authorList>
    </citation>
    <scope>NUCLEOTIDE SEQUENCE [LARGE SCALE GENOMIC DNA]</scope>
    <source>
        <strain evidence="7">JCM 17561</strain>
    </source>
</reference>
<gene>
    <name evidence="6" type="ORF">GCM10022279_16080</name>
</gene>
<dbReference type="InterPro" id="IPR020846">
    <property type="entry name" value="MFS_dom"/>
</dbReference>
<feature type="transmembrane region" description="Helical" evidence="4">
    <location>
        <begin position="379"/>
        <end position="398"/>
    </location>
</feature>
<feature type="transmembrane region" description="Helical" evidence="4">
    <location>
        <begin position="316"/>
        <end position="337"/>
    </location>
</feature>
<dbReference type="PROSITE" id="PS50850">
    <property type="entry name" value="MFS"/>
    <property type="match status" value="1"/>
</dbReference>
<feature type="transmembrane region" description="Helical" evidence="4">
    <location>
        <begin position="49"/>
        <end position="69"/>
    </location>
</feature>
<dbReference type="InterPro" id="IPR036259">
    <property type="entry name" value="MFS_trans_sf"/>
</dbReference>
<evidence type="ECO:0000256" key="1">
    <source>
        <dbReference type="ARBA" id="ARBA00022692"/>
    </source>
</evidence>
<comment type="caution">
    <text evidence="6">The sequence shown here is derived from an EMBL/GenBank/DDBJ whole genome shotgun (WGS) entry which is preliminary data.</text>
</comment>
<dbReference type="PANTHER" id="PTHR23546">
    <property type="entry name" value="TRANSPORT PROTEIN"/>
    <property type="match status" value="1"/>
</dbReference>
<feature type="transmembrane region" description="Helical" evidence="4">
    <location>
        <begin position="152"/>
        <end position="174"/>
    </location>
</feature>
<accession>A0ABP7R6Z5</accession>
<feature type="transmembrane region" description="Helical" evidence="4">
    <location>
        <begin position="110"/>
        <end position="131"/>
    </location>
</feature>
<dbReference type="PANTHER" id="PTHR23546:SF1">
    <property type="entry name" value="MEMBRANE PROTEIN"/>
    <property type="match status" value="1"/>
</dbReference>
<feature type="transmembrane region" description="Helical" evidence="4">
    <location>
        <begin position="290"/>
        <end position="310"/>
    </location>
</feature>
<evidence type="ECO:0000313" key="6">
    <source>
        <dbReference type="EMBL" id="GAA3993436.1"/>
    </source>
</evidence>
<evidence type="ECO:0000256" key="2">
    <source>
        <dbReference type="ARBA" id="ARBA00022989"/>
    </source>
</evidence>
<keyword evidence="7" id="KW-1185">Reference proteome</keyword>
<protein>
    <submittedName>
        <fullName evidence="6">MFS transporter</fullName>
    </submittedName>
</protein>
<keyword evidence="2 4" id="KW-1133">Transmembrane helix</keyword>
<feature type="transmembrane region" description="Helical" evidence="4">
    <location>
        <begin position="81"/>
        <end position="104"/>
    </location>
</feature>
<feature type="transmembrane region" description="Helical" evidence="4">
    <location>
        <begin position="180"/>
        <end position="200"/>
    </location>
</feature>
<dbReference type="Gene3D" id="1.20.1250.20">
    <property type="entry name" value="MFS general substrate transporter like domains"/>
    <property type="match status" value="1"/>
</dbReference>
<evidence type="ECO:0000256" key="4">
    <source>
        <dbReference type="SAM" id="Phobius"/>
    </source>
</evidence>
<feature type="transmembrane region" description="Helical" evidence="4">
    <location>
        <begin position="227"/>
        <end position="249"/>
    </location>
</feature>
<feature type="transmembrane region" description="Helical" evidence="4">
    <location>
        <begin position="16"/>
        <end position="37"/>
    </location>
</feature>
<organism evidence="6 7">
    <name type="scientific">Comamonas faecalis</name>
    <dbReference type="NCBI Taxonomy" id="1387849"/>
    <lineage>
        <taxon>Bacteria</taxon>
        <taxon>Pseudomonadati</taxon>
        <taxon>Pseudomonadota</taxon>
        <taxon>Betaproteobacteria</taxon>
        <taxon>Burkholderiales</taxon>
        <taxon>Comamonadaceae</taxon>
        <taxon>Comamonas</taxon>
    </lineage>
</organism>
<dbReference type="SUPFAM" id="SSF103473">
    <property type="entry name" value="MFS general substrate transporter"/>
    <property type="match status" value="1"/>
</dbReference>
<feature type="transmembrane region" description="Helical" evidence="4">
    <location>
        <begin position="261"/>
        <end position="278"/>
    </location>
</feature>
<feature type="domain" description="Major facilitator superfamily (MFS) profile" evidence="5">
    <location>
        <begin position="15"/>
        <end position="405"/>
    </location>
</feature>
<dbReference type="EMBL" id="BAABBP010000011">
    <property type="protein sequence ID" value="GAA3993436.1"/>
    <property type="molecule type" value="Genomic_DNA"/>
</dbReference>
<keyword evidence="1 4" id="KW-0812">Transmembrane</keyword>
<name>A0ABP7R6Z5_9BURK</name>
<dbReference type="InterPro" id="IPR011701">
    <property type="entry name" value="MFS"/>
</dbReference>
<sequence length="407" mass="41525">MSTDTANPQACARSPMGAVTAAALTGTMAMMTFVAVVGPIVRQLTLPEWVAGLSVTAGGVLWMLMARWWGGVGDRRGRKPVMLVGLAAFALVYWVLALGVDLALHQRIGALAAMALLVAARALIGAFYAAVPPTAAAVVADHTQPGERPAAMARLGSANALGMVIGPAAAGWLAGHDLALALYAAAMLPVIALLIIWLALPGGRPAAARRPPGAAPMRLFDARLRPAALTGFAAMASVAIAQVLVGFFAIDRLGLPVDEGARVAGLALTCVGCALIVAQQCVVRLKGVPLARWIALGALIAGCGFAGVAAVQSQTTLLACYATMAFGMGLIFPNFQAMAANAVQPHEQGAAAGTLSAAQGLGMVLGPIVGTLLYRLSHALPYLLVGASLWALAAFTFARLRTPAKAF</sequence>
<evidence type="ECO:0000259" key="5">
    <source>
        <dbReference type="PROSITE" id="PS50850"/>
    </source>
</evidence>
<feature type="transmembrane region" description="Helical" evidence="4">
    <location>
        <begin position="349"/>
        <end position="373"/>
    </location>
</feature>